<dbReference type="PROSITE" id="PS51797">
    <property type="entry name" value="TCTP_3"/>
    <property type="match status" value="1"/>
</dbReference>
<dbReference type="AlphaFoldDB" id="A0AAV4FBJ1"/>
<sequence length="86" mass="9345">MCSGKTHIFDNYRDHKQTHVAVFVVEIEMKTRGQNTDNDVDDGGNDDDDDDDDDDDGGGGGGASAADDGDIQDCRVKDDVIDSCRY</sequence>
<evidence type="ECO:0000313" key="4">
    <source>
        <dbReference type="EMBL" id="GFR70649.1"/>
    </source>
</evidence>
<evidence type="ECO:0000256" key="1">
    <source>
        <dbReference type="PROSITE-ProRule" id="PRU01133"/>
    </source>
</evidence>
<reference evidence="4 5" key="1">
    <citation type="journal article" date="2021" name="Elife">
        <title>Chloroplast acquisition without the gene transfer in kleptoplastic sea slugs, Plakobranchus ocellatus.</title>
        <authorList>
            <person name="Maeda T."/>
            <person name="Takahashi S."/>
            <person name="Yoshida T."/>
            <person name="Shimamura S."/>
            <person name="Takaki Y."/>
            <person name="Nagai Y."/>
            <person name="Toyoda A."/>
            <person name="Suzuki Y."/>
            <person name="Arimoto A."/>
            <person name="Ishii H."/>
            <person name="Satoh N."/>
            <person name="Nishiyama T."/>
            <person name="Hasebe M."/>
            <person name="Maruyama T."/>
            <person name="Minagawa J."/>
            <person name="Obokata J."/>
            <person name="Shigenobu S."/>
        </authorList>
    </citation>
    <scope>NUCLEOTIDE SEQUENCE [LARGE SCALE GENOMIC DNA]</scope>
</reference>
<gene>
    <name evidence="4" type="ORF">ElyMa_002077700</name>
</gene>
<feature type="domain" description="TCTP" evidence="3">
    <location>
        <begin position="1"/>
        <end position="86"/>
    </location>
</feature>
<accession>A0AAV4FBJ1</accession>
<protein>
    <recommendedName>
        <fullName evidence="3">TCTP domain-containing protein</fullName>
    </recommendedName>
</protein>
<dbReference type="InterPro" id="IPR034737">
    <property type="entry name" value="TCTP"/>
</dbReference>
<comment type="caution">
    <text evidence="4">The sequence shown here is derived from an EMBL/GenBank/DDBJ whole genome shotgun (WGS) entry which is preliminary data.</text>
</comment>
<organism evidence="4 5">
    <name type="scientific">Elysia marginata</name>
    <dbReference type="NCBI Taxonomy" id="1093978"/>
    <lineage>
        <taxon>Eukaryota</taxon>
        <taxon>Metazoa</taxon>
        <taxon>Spiralia</taxon>
        <taxon>Lophotrochozoa</taxon>
        <taxon>Mollusca</taxon>
        <taxon>Gastropoda</taxon>
        <taxon>Heterobranchia</taxon>
        <taxon>Euthyneura</taxon>
        <taxon>Panpulmonata</taxon>
        <taxon>Sacoglossa</taxon>
        <taxon>Placobranchoidea</taxon>
        <taxon>Plakobranchidae</taxon>
        <taxon>Elysia</taxon>
    </lineage>
</organism>
<evidence type="ECO:0000313" key="5">
    <source>
        <dbReference type="Proteomes" id="UP000762676"/>
    </source>
</evidence>
<name>A0AAV4FBJ1_9GAST</name>
<comment type="similarity">
    <text evidence="1">Belongs to the TCTP family.</text>
</comment>
<dbReference type="Proteomes" id="UP000762676">
    <property type="component" value="Unassembled WGS sequence"/>
</dbReference>
<proteinExistence type="inferred from homology"/>
<evidence type="ECO:0000259" key="3">
    <source>
        <dbReference type="PROSITE" id="PS51797"/>
    </source>
</evidence>
<feature type="region of interest" description="Disordered" evidence="2">
    <location>
        <begin position="29"/>
        <end position="72"/>
    </location>
</feature>
<evidence type="ECO:0000256" key="2">
    <source>
        <dbReference type="SAM" id="MobiDB-lite"/>
    </source>
</evidence>
<dbReference type="EMBL" id="BMAT01004227">
    <property type="protein sequence ID" value="GFR70649.1"/>
    <property type="molecule type" value="Genomic_DNA"/>
</dbReference>
<keyword evidence="5" id="KW-1185">Reference proteome</keyword>
<feature type="compositionally biased region" description="Acidic residues" evidence="2">
    <location>
        <begin position="38"/>
        <end position="57"/>
    </location>
</feature>